<sequence length="96" mass="11235">MNTARVIPGYEDQPDPLRHDAVRVIAFHDQIFQVEQILFQVREFRVFELKDKACLSSRSMKYLAVTKDNQLYSIDILNGPKNLLAEHLGKARVMWF</sequence>
<keyword evidence="2" id="KW-1185">Reference proteome</keyword>
<proteinExistence type="predicted"/>
<protein>
    <submittedName>
        <fullName evidence="1">Uncharacterized protein</fullName>
    </submittedName>
</protein>
<name>A0A839IV25_9GAMM</name>
<gene>
    <name evidence="1" type="ORF">H4O21_19550</name>
</gene>
<accession>A0A839IV25</accession>
<evidence type="ECO:0000313" key="2">
    <source>
        <dbReference type="Proteomes" id="UP000565262"/>
    </source>
</evidence>
<dbReference type="RefSeq" id="WP_182810576.1">
    <property type="nucleotide sequence ID" value="NZ_JACJFM010000035.1"/>
</dbReference>
<dbReference type="AlphaFoldDB" id="A0A839IV25"/>
<dbReference type="Proteomes" id="UP000565262">
    <property type="component" value="Unassembled WGS sequence"/>
</dbReference>
<evidence type="ECO:0000313" key="1">
    <source>
        <dbReference type="EMBL" id="MBB1488808.1"/>
    </source>
</evidence>
<dbReference type="EMBL" id="JACJFM010000035">
    <property type="protein sequence ID" value="MBB1488808.1"/>
    <property type="molecule type" value="Genomic_DNA"/>
</dbReference>
<organism evidence="1 2">
    <name type="scientific">Oceanospirillum sediminis</name>
    <dbReference type="NCBI Taxonomy" id="2760088"/>
    <lineage>
        <taxon>Bacteria</taxon>
        <taxon>Pseudomonadati</taxon>
        <taxon>Pseudomonadota</taxon>
        <taxon>Gammaproteobacteria</taxon>
        <taxon>Oceanospirillales</taxon>
        <taxon>Oceanospirillaceae</taxon>
        <taxon>Oceanospirillum</taxon>
    </lineage>
</organism>
<reference evidence="1 2" key="1">
    <citation type="submission" date="2020-08" db="EMBL/GenBank/DDBJ databases">
        <title>Oceanospirillum sp. nov. isolated from marine sediment.</title>
        <authorList>
            <person name="Ji X."/>
        </authorList>
    </citation>
    <scope>NUCLEOTIDE SEQUENCE [LARGE SCALE GENOMIC DNA]</scope>
    <source>
        <strain evidence="1 2">D5</strain>
    </source>
</reference>
<comment type="caution">
    <text evidence="1">The sequence shown here is derived from an EMBL/GenBank/DDBJ whole genome shotgun (WGS) entry which is preliminary data.</text>
</comment>